<protein>
    <submittedName>
        <fullName evidence="2">Uncharacterized protein</fullName>
    </submittedName>
</protein>
<proteinExistence type="predicted"/>
<evidence type="ECO:0000256" key="1">
    <source>
        <dbReference type="SAM" id="MobiDB-lite"/>
    </source>
</evidence>
<dbReference type="AlphaFoldDB" id="A0A0C3QWZ5"/>
<accession>A0A0C3QWZ5</accession>
<sequence length="285" mass="29840">MAHPQPIPGVTANDSIPSTVSAITSSSSTSSLLLRVASKSIDGESYPGSGRKHPSNVKEGPTVFRAMSPPPQPTHCSEAVPTTVEIPNAFLTKPPSSLKPPSLIPANISGTALPSYSGSVTSGASAPEGKHRKKNAKKRQKEKERKAMGKVRKAETGDAKADDPKAASAEAKPKDCICHPVPRLADEKEAARTMKCRACLLNDGATMEAEDIKDPENPGNTECHPKPPTVATALDHGELSFDLKDKITILDSPNTPVFANLGAQLTNGEGVGRNEGSQGRGSKVT</sequence>
<dbReference type="Proteomes" id="UP000054248">
    <property type="component" value="Unassembled WGS sequence"/>
</dbReference>
<feature type="region of interest" description="Disordered" evidence="1">
    <location>
        <begin position="91"/>
        <end position="173"/>
    </location>
</feature>
<name>A0A0C3QWZ5_9AGAM</name>
<reference evidence="2 3" key="1">
    <citation type="submission" date="2014-04" db="EMBL/GenBank/DDBJ databases">
        <authorList>
            <consortium name="DOE Joint Genome Institute"/>
            <person name="Kuo A."/>
            <person name="Girlanda M."/>
            <person name="Perotto S."/>
            <person name="Kohler A."/>
            <person name="Nagy L.G."/>
            <person name="Floudas D."/>
            <person name="Copeland A."/>
            <person name="Barry K.W."/>
            <person name="Cichocki N."/>
            <person name="Veneault-Fourrey C."/>
            <person name="LaButti K."/>
            <person name="Lindquist E.A."/>
            <person name="Lipzen A."/>
            <person name="Lundell T."/>
            <person name="Morin E."/>
            <person name="Murat C."/>
            <person name="Sun H."/>
            <person name="Tunlid A."/>
            <person name="Henrissat B."/>
            <person name="Grigoriev I.V."/>
            <person name="Hibbett D.S."/>
            <person name="Martin F."/>
            <person name="Nordberg H.P."/>
            <person name="Cantor M.N."/>
            <person name="Hua S.X."/>
        </authorList>
    </citation>
    <scope>NUCLEOTIDE SEQUENCE [LARGE SCALE GENOMIC DNA]</scope>
    <source>
        <strain evidence="2 3">MUT 4182</strain>
    </source>
</reference>
<feature type="compositionally biased region" description="Basic residues" evidence="1">
    <location>
        <begin position="130"/>
        <end position="140"/>
    </location>
</feature>
<feature type="compositionally biased region" description="Low complexity" evidence="1">
    <location>
        <begin position="15"/>
        <end position="29"/>
    </location>
</feature>
<feature type="region of interest" description="Disordered" evidence="1">
    <location>
        <begin position="41"/>
        <end position="78"/>
    </location>
</feature>
<dbReference type="HOGENOM" id="CLU_977254_0_0_1"/>
<feature type="compositionally biased region" description="Polar residues" evidence="1">
    <location>
        <begin position="108"/>
        <end position="124"/>
    </location>
</feature>
<keyword evidence="3" id="KW-1185">Reference proteome</keyword>
<feature type="region of interest" description="Disordered" evidence="1">
    <location>
        <begin position="1"/>
        <end position="29"/>
    </location>
</feature>
<evidence type="ECO:0000313" key="2">
    <source>
        <dbReference type="EMBL" id="KIO33494.1"/>
    </source>
</evidence>
<feature type="compositionally biased region" description="Basic and acidic residues" evidence="1">
    <location>
        <begin position="141"/>
        <end position="173"/>
    </location>
</feature>
<reference evidence="3" key="2">
    <citation type="submission" date="2015-01" db="EMBL/GenBank/DDBJ databases">
        <title>Evolutionary Origins and Diversification of the Mycorrhizal Mutualists.</title>
        <authorList>
            <consortium name="DOE Joint Genome Institute"/>
            <consortium name="Mycorrhizal Genomics Consortium"/>
            <person name="Kohler A."/>
            <person name="Kuo A."/>
            <person name="Nagy L.G."/>
            <person name="Floudas D."/>
            <person name="Copeland A."/>
            <person name="Barry K.W."/>
            <person name="Cichocki N."/>
            <person name="Veneault-Fourrey C."/>
            <person name="LaButti K."/>
            <person name="Lindquist E.A."/>
            <person name="Lipzen A."/>
            <person name="Lundell T."/>
            <person name="Morin E."/>
            <person name="Murat C."/>
            <person name="Riley R."/>
            <person name="Ohm R."/>
            <person name="Sun H."/>
            <person name="Tunlid A."/>
            <person name="Henrissat B."/>
            <person name="Grigoriev I.V."/>
            <person name="Hibbett D.S."/>
            <person name="Martin F."/>
        </authorList>
    </citation>
    <scope>NUCLEOTIDE SEQUENCE [LARGE SCALE GENOMIC DNA]</scope>
    <source>
        <strain evidence="3">MUT 4182</strain>
    </source>
</reference>
<gene>
    <name evidence="2" type="ORF">M407DRAFT_4003</name>
</gene>
<dbReference type="EMBL" id="KN822948">
    <property type="protein sequence ID" value="KIO33494.1"/>
    <property type="molecule type" value="Genomic_DNA"/>
</dbReference>
<feature type="region of interest" description="Disordered" evidence="1">
    <location>
        <begin position="264"/>
        <end position="285"/>
    </location>
</feature>
<organism evidence="2 3">
    <name type="scientific">Tulasnella calospora MUT 4182</name>
    <dbReference type="NCBI Taxonomy" id="1051891"/>
    <lineage>
        <taxon>Eukaryota</taxon>
        <taxon>Fungi</taxon>
        <taxon>Dikarya</taxon>
        <taxon>Basidiomycota</taxon>
        <taxon>Agaricomycotina</taxon>
        <taxon>Agaricomycetes</taxon>
        <taxon>Cantharellales</taxon>
        <taxon>Tulasnellaceae</taxon>
        <taxon>Tulasnella</taxon>
    </lineage>
</organism>
<evidence type="ECO:0000313" key="3">
    <source>
        <dbReference type="Proteomes" id="UP000054248"/>
    </source>
</evidence>